<evidence type="ECO:0000256" key="4">
    <source>
        <dbReference type="ARBA" id="ARBA00022691"/>
    </source>
</evidence>
<evidence type="ECO:0000256" key="5">
    <source>
        <dbReference type="ARBA" id="ARBA00047942"/>
    </source>
</evidence>
<proteinExistence type="predicted"/>
<dbReference type="GO" id="GO:0032259">
    <property type="term" value="P:methylation"/>
    <property type="evidence" value="ECO:0007669"/>
    <property type="project" value="UniProtKB-KW"/>
</dbReference>
<accession>X1VXE1</accession>
<keyword evidence="3" id="KW-0808">Transferase</keyword>
<comment type="caution">
    <text evidence="6">The sequence shown here is derived from an EMBL/GenBank/DDBJ whole genome shotgun (WGS) entry which is preliminary data.</text>
</comment>
<keyword evidence="2" id="KW-0489">Methyltransferase</keyword>
<dbReference type="InterPro" id="IPR002052">
    <property type="entry name" value="DNA_methylase_N6_adenine_CS"/>
</dbReference>
<reference evidence="6" key="1">
    <citation type="journal article" date="2014" name="Front. Microbiol.">
        <title>High frequency of phylogenetically diverse reductive dehalogenase-homologous genes in deep subseafloor sedimentary metagenomes.</title>
        <authorList>
            <person name="Kawai M."/>
            <person name="Futagami T."/>
            <person name="Toyoda A."/>
            <person name="Takaki Y."/>
            <person name="Nishi S."/>
            <person name="Hori S."/>
            <person name="Arai W."/>
            <person name="Tsubouchi T."/>
            <person name="Morono Y."/>
            <person name="Uchiyama I."/>
            <person name="Ito T."/>
            <person name="Fujiyama A."/>
            <person name="Inagaki F."/>
            <person name="Takami H."/>
        </authorList>
    </citation>
    <scope>NUCLEOTIDE SEQUENCE</scope>
    <source>
        <strain evidence="6">Expedition CK06-06</strain>
    </source>
</reference>
<dbReference type="EMBL" id="BARW01042672">
    <property type="protein sequence ID" value="GAJ16325.1"/>
    <property type="molecule type" value="Genomic_DNA"/>
</dbReference>
<organism evidence="6">
    <name type="scientific">marine sediment metagenome</name>
    <dbReference type="NCBI Taxonomy" id="412755"/>
    <lineage>
        <taxon>unclassified sequences</taxon>
        <taxon>metagenomes</taxon>
        <taxon>ecological metagenomes</taxon>
    </lineage>
</organism>
<dbReference type="GO" id="GO:0009307">
    <property type="term" value="P:DNA restriction-modification system"/>
    <property type="evidence" value="ECO:0007669"/>
    <property type="project" value="InterPro"/>
</dbReference>
<dbReference type="EC" id="2.1.1.72" evidence="1"/>
<dbReference type="GO" id="GO:0003676">
    <property type="term" value="F:nucleic acid binding"/>
    <property type="evidence" value="ECO:0007669"/>
    <property type="project" value="InterPro"/>
</dbReference>
<evidence type="ECO:0000313" key="6">
    <source>
        <dbReference type="EMBL" id="GAJ16325.1"/>
    </source>
</evidence>
<evidence type="ECO:0000256" key="2">
    <source>
        <dbReference type="ARBA" id="ARBA00022603"/>
    </source>
</evidence>
<feature type="non-terminal residue" evidence="6">
    <location>
        <position position="1"/>
    </location>
</feature>
<dbReference type="Pfam" id="PF02086">
    <property type="entry name" value="MethyltransfD12"/>
    <property type="match status" value="1"/>
</dbReference>
<dbReference type="Gene3D" id="3.40.50.150">
    <property type="entry name" value="Vaccinia Virus protein VP39"/>
    <property type="match status" value="1"/>
</dbReference>
<dbReference type="GO" id="GO:0009007">
    <property type="term" value="F:site-specific DNA-methyltransferase (adenine-specific) activity"/>
    <property type="evidence" value="ECO:0007669"/>
    <property type="project" value="UniProtKB-EC"/>
</dbReference>
<dbReference type="InterPro" id="IPR029063">
    <property type="entry name" value="SAM-dependent_MTases_sf"/>
</dbReference>
<keyword evidence="4" id="KW-0949">S-adenosyl-L-methionine</keyword>
<evidence type="ECO:0000256" key="1">
    <source>
        <dbReference type="ARBA" id="ARBA00011900"/>
    </source>
</evidence>
<dbReference type="AlphaFoldDB" id="X1VXE1"/>
<feature type="non-terminal residue" evidence="6">
    <location>
        <position position="56"/>
    </location>
</feature>
<name>X1VXE1_9ZZZZ</name>
<gene>
    <name evidence="6" type="ORF">S12H4_63081</name>
</gene>
<sequence length="56" mass="6538">GDFIFVDPPYLPGEKELIHNHYVYSKFTYEDHKRLADLLKGASNQKIKWAMTTSSH</sequence>
<dbReference type="InterPro" id="IPR012327">
    <property type="entry name" value="MeTrfase_D12"/>
</dbReference>
<comment type="catalytic activity">
    <reaction evidence="5">
        <text>a 2'-deoxyadenosine in DNA + S-adenosyl-L-methionine = an N(6)-methyl-2'-deoxyadenosine in DNA + S-adenosyl-L-homocysteine + H(+)</text>
        <dbReference type="Rhea" id="RHEA:15197"/>
        <dbReference type="Rhea" id="RHEA-COMP:12418"/>
        <dbReference type="Rhea" id="RHEA-COMP:12419"/>
        <dbReference type="ChEBI" id="CHEBI:15378"/>
        <dbReference type="ChEBI" id="CHEBI:57856"/>
        <dbReference type="ChEBI" id="CHEBI:59789"/>
        <dbReference type="ChEBI" id="CHEBI:90615"/>
        <dbReference type="ChEBI" id="CHEBI:90616"/>
        <dbReference type="EC" id="2.1.1.72"/>
    </reaction>
</comment>
<evidence type="ECO:0000256" key="3">
    <source>
        <dbReference type="ARBA" id="ARBA00022679"/>
    </source>
</evidence>
<dbReference type="PROSITE" id="PS00092">
    <property type="entry name" value="N6_MTASE"/>
    <property type="match status" value="1"/>
</dbReference>
<protein>
    <recommendedName>
        <fullName evidence="1">site-specific DNA-methyltransferase (adenine-specific)</fullName>
        <ecNumber evidence="1">2.1.1.72</ecNumber>
    </recommendedName>
</protein>
<dbReference type="SUPFAM" id="SSF53335">
    <property type="entry name" value="S-adenosyl-L-methionine-dependent methyltransferases"/>
    <property type="match status" value="1"/>
</dbReference>